<dbReference type="GO" id="GO:0005080">
    <property type="term" value="F:protein kinase C binding"/>
    <property type="evidence" value="ECO:0007669"/>
    <property type="project" value="TreeGrafter"/>
</dbReference>
<dbReference type="InterPro" id="IPR026752">
    <property type="entry name" value="Cavin_fam"/>
</dbReference>
<feature type="region of interest" description="Disordered" evidence="6">
    <location>
        <begin position="1"/>
        <end position="52"/>
    </location>
</feature>
<dbReference type="GO" id="GO:0005737">
    <property type="term" value="C:cytoplasm"/>
    <property type="evidence" value="ECO:0007669"/>
    <property type="project" value="UniProtKB-SubCell"/>
</dbReference>
<feature type="compositionally biased region" description="Basic and acidic residues" evidence="6">
    <location>
        <begin position="253"/>
        <end position="264"/>
    </location>
</feature>
<dbReference type="STRING" id="9838.ENSCDRP00005023345"/>
<evidence type="ECO:0000313" key="7">
    <source>
        <dbReference type="EMBL" id="KAB1256248.1"/>
    </source>
</evidence>
<feature type="compositionally biased region" description="Polar residues" evidence="6">
    <location>
        <begin position="19"/>
        <end position="29"/>
    </location>
</feature>
<keyword evidence="8" id="KW-1185">Reference proteome</keyword>
<dbReference type="GO" id="GO:0005901">
    <property type="term" value="C:caveola"/>
    <property type="evidence" value="ECO:0007669"/>
    <property type="project" value="UniProtKB-SubCell"/>
</dbReference>
<proteinExistence type="inferred from homology"/>
<evidence type="ECO:0000256" key="6">
    <source>
        <dbReference type="SAM" id="MobiDB-lite"/>
    </source>
</evidence>
<dbReference type="EMBL" id="JWIN03000030">
    <property type="protein sequence ID" value="KAB1256248.1"/>
    <property type="molecule type" value="Genomic_DNA"/>
</dbReference>
<feature type="compositionally biased region" description="Low complexity" evidence="6">
    <location>
        <begin position="158"/>
        <end position="172"/>
    </location>
</feature>
<feature type="region of interest" description="Disordered" evidence="6">
    <location>
        <begin position="153"/>
        <end position="194"/>
    </location>
</feature>
<evidence type="ECO:0000256" key="4">
    <source>
        <dbReference type="ARBA" id="ARBA00022490"/>
    </source>
</evidence>
<feature type="region of interest" description="Disordered" evidence="6">
    <location>
        <begin position="238"/>
        <end position="271"/>
    </location>
</feature>
<sequence length="271" mass="29250">MFCRAGAGEEPGKAAPAQSADSGCAQSQAGGRGSCGRVRWSRGLGPGPRGPVHAVAAVTRLEKLATMLEALRERQRGLGGPVSRIQSGPGAPSRSHDTPSSTPARLLARAERLGAYAGAAQERREADRGLLVARGKLRVLLFREEAELPARAFRKASEPSGPAEQAEAGPEQPEAEVEERSDEEPAEARARRLRRTGCRRSRACEGPYRAVKALLRRHPCLLSHLALGLAGVLRASPKPSLRWRPSQSQNLREAPRKIPGDLRLPRRLFSR</sequence>
<dbReference type="PANTHER" id="PTHR15240:SF2">
    <property type="entry name" value="CAVEOLAE-ASSOCIATED PROTEIN 3"/>
    <property type="match status" value="1"/>
</dbReference>
<keyword evidence="4" id="KW-0963">Cytoplasm</keyword>
<evidence type="ECO:0000313" key="8">
    <source>
        <dbReference type="Proteomes" id="UP000299084"/>
    </source>
</evidence>
<keyword evidence="5" id="KW-0472">Membrane</keyword>
<protein>
    <submittedName>
        <fullName evidence="7">Caveolae-associated protein 3</fullName>
    </submittedName>
</protein>
<dbReference type="AlphaFoldDB" id="A0A5N4CBF2"/>
<comment type="subcellular location">
    <subcellularLocation>
        <location evidence="2">Cytoplasm</location>
    </subcellularLocation>
    <subcellularLocation>
        <location evidence="1">Membrane</location>
        <location evidence="1">Caveola</location>
    </subcellularLocation>
</comment>
<evidence type="ECO:0000256" key="1">
    <source>
        <dbReference type="ARBA" id="ARBA00004345"/>
    </source>
</evidence>
<dbReference type="Proteomes" id="UP000299084">
    <property type="component" value="Unassembled WGS sequence"/>
</dbReference>
<evidence type="ECO:0000256" key="5">
    <source>
        <dbReference type="ARBA" id="ARBA00023136"/>
    </source>
</evidence>
<dbReference type="PANTHER" id="PTHR15240">
    <property type="entry name" value="CAVIN"/>
    <property type="match status" value="1"/>
</dbReference>
<evidence type="ECO:0000256" key="2">
    <source>
        <dbReference type="ARBA" id="ARBA00004496"/>
    </source>
</evidence>
<gene>
    <name evidence="7" type="ORF">Cadr_000027791</name>
</gene>
<feature type="compositionally biased region" description="Low complexity" evidence="6">
    <location>
        <begin position="1"/>
        <end position="17"/>
    </location>
</feature>
<feature type="compositionally biased region" description="Acidic residues" evidence="6">
    <location>
        <begin position="173"/>
        <end position="185"/>
    </location>
</feature>
<name>A0A5N4CBF2_CAMDR</name>
<comment type="similarity">
    <text evidence="3">Belongs to the CAVIN family.</text>
</comment>
<organism evidence="7 8">
    <name type="scientific">Camelus dromedarius</name>
    <name type="common">Dromedary</name>
    <name type="synonym">Arabian camel</name>
    <dbReference type="NCBI Taxonomy" id="9838"/>
    <lineage>
        <taxon>Eukaryota</taxon>
        <taxon>Metazoa</taxon>
        <taxon>Chordata</taxon>
        <taxon>Craniata</taxon>
        <taxon>Vertebrata</taxon>
        <taxon>Euteleostomi</taxon>
        <taxon>Mammalia</taxon>
        <taxon>Eutheria</taxon>
        <taxon>Laurasiatheria</taxon>
        <taxon>Artiodactyla</taxon>
        <taxon>Tylopoda</taxon>
        <taxon>Camelidae</taxon>
        <taxon>Camelus</taxon>
    </lineage>
</organism>
<evidence type="ECO:0000256" key="3">
    <source>
        <dbReference type="ARBA" id="ARBA00008836"/>
    </source>
</evidence>
<feature type="region of interest" description="Disordered" evidence="6">
    <location>
        <begin position="72"/>
        <end position="107"/>
    </location>
</feature>
<comment type="caution">
    <text evidence="7">The sequence shown here is derived from an EMBL/GenBank/DDBJ whole genome shotgun (WGS) entry which is preliminary data.</text>
</comment>
<reference evidence="7 8" key="1">
    <citation type="journal article" date="2019" name="Mol. Ecol. Resour.">
        <title>Improving Illumina assemblies with Hi-C and long reads: an example with the North African dromedary.</title>
        <authorList>
            <person name="Elbers J.P."/>
            <person name="Rogers M.F."/>
            <person name="Perelman P.L."/>
            <person name="Proskuryakova A.A."/>
            <person name="Serdyukova N.A."/>
            <person name="Johnson W.E."/>
            <person name="Horin P."/>
            <person name="Corander J."/>
            <person name="Murphy D."/>
            <person name="Burger P.A."/>
        </authorList>
    </citation>
    <scope>NUCLEOTIDE SEQUENCE [LARGE SCALE GENOMIC DNA]</scope>
    <source>
        <strain evidence="7">Drom800</strain>
        <tissue evidence="7">Blood</tissue>
    </source>
</reference>
<accession>A0A5N4CBF2</accession>